<name>A0A0L0G3Y2_9EUKA</name>
<protein>
    <submittedName>
        <fullName evidence="1">Uncharacterized protein</fullName>
    </submittedName>
</protein>
<evidence type="ECO:0000313" key="1">
    <source>
        <dbReference type="EMBL" id="KNC83755.1"/>
    </source>
</evidence>
<keyword evidence="2" id="KW-1185">Reference proteome</keyword>
<dbReference type="EMBL" id="KQ241811">
    <property type="protein sequence ID" value="KNC83755.1"/>
    <property type="molecule type" value="Genomic_DNA"/>
</dbReference>
<gene>
    <name evidence="1" type="ORF">SARC_04005</name>
</gene>
<dbReference type="RefSeq" id="XP_014157657.1">
    <property type="nucleotide sequence ID" value="XM_014302182.1"/>
</dbReference>
<evidence type="ECO:0000313" key="2">
    <source>
        <dbReference type="Proteomes" id="UP000054560"/>
    </source>
</evidence>
<proteinExistence type="predicted"/>
<accession>A0A0L0G3Y2</accession>
<dbReference type="Proteomes" id="UP000054560">
    <property type="component" value="Unassembled WGS sequence"/>
</dbReference>
<dbReference type="GeneID" id="25904509"/>
<dbReference type="AlphaFoldDB" id="A0A0L0G3Y2"/>
<reference evidence="1 2" key="1">
    <citation type="submission" date="2011-02" db="EMBL/GenBank/DDBJ databases">
        <title>The Genome Sequence of Sphaeroforma arctica JP610.</title>
        <authorList>
            <consortium name="The Broad Institute Genome Sequencing Platform"/>
            <person name="Russ C."/>
            <person name="Cuomo C."/>
            <person name="Young S.K."/>
            <person name="Zeng Q."/>
            <person name="Gargeya S."/>
            <person name="Alvarado L."/>
            <person name="Berlin A."/>
            <person name="Chapman S.B."/>
            <person name="Chen Z."/>
            <person name="Freedman E."/>
            <person name="Gellesch M."/>
            <person name="Goldberg J."/>
            <person name="Griggs A."/>
            <person name="Gujja S."/>
            <person name="Heilman E."/>
            <person name="Heiman D."/>
            <person name="Howarth C."/>
            <person name="Mehta T."/>
            <person name="Neiman D."/>
            <person name="Pearson M."/>
            <person name="Roberts A."/>
            <person name="Saif S."/>
            <person name="Shea T."/>
            <person name="Shenoy N."/>
            <person name="Sisk P."/>
            <person name="Stolte C."/>
            <person name="Sykes S."/>
            <person name="White J."/>
            <person name="Yandava C."/>
            <person name="Burger G."/>
            <person name="Gray M.W."/>
            <person name="Holland P.W.H."/>
            <person name="King N."/>
            <person name="Lang F.B.F."/>
            <person name="Roger A.J."/>
            <person name="Ruiz-Trillo I."/>
            <person name="Haas B."/>
            <person name="Nusbaum C."/>
            <person name="Birren B."/>
        </authorList>
    </citation>
    <scope>NUCLEOTIDE SEQUENCE [LARGE SCALE GENOMIC DNA]</scope>
    <source>
        <strain evidence="1 2">JP610</strain>
    </source>
</reference>
<organism evidence="1 2">
    <name type="scientific">Sphaeroforma arctica JP610</name>
    <dbReference type="NCBI Taxonomy" id="667725"/>
    <lineage>
        <taxon>Eukaryota</taxon>
        <taxon>Ichthyosporea</taxon>
        <taxon>Ichthyophonida</taxon>
        <taxon>Sphaeroforma</taxon>
    </lineage>
</organism>
<sequence>MYDFMFLVSVCEFEPAHLASTASSGIDTLPAPGAGLQTNYFERGSGDLLIASVNSKKRLQPFDVKCHALTASALKMQNVPK</sequence>